<feature type="compositionally biased region" description="Low complexity" evidence="1">
    <location>
        <begin position="309"/>
        <end position="327"/>
    </location>
</feature>
<dbReference type="EMBL" id="AF232689">
    <property type="protein sequence ID" value="AAF99136.1"/>
    <property type="molecule type" value="Genomic_DNA"/>
</dbReference>
<accession>Q9DWF3</accession>
<gene>
    <name evidence="2" type="primary">R38</name>
</gene>
<feature type="region of interest" description="Disordered" evidence="1">
    <location>
        <begin position="305"/>
        <end position="372"/>
    </location>
</feature>
<organismHost>
    <name type="scientific">Rattus</name>
    <name type="common">rats</name>
    <dbReference type="NCBI Taxonomy" id="10114"/>
</organismHost>
<sequence>MLGNAMDRESAIQAAWLVRAHKTGTYAFANALRQCTINRTEITHASGMKILICDRWYEHLTISEDNLVWMRRDFVPVSSSSMMIFAAAEEWKMAASVPTRQVTFLVARDGCVVAHEGGVLFYISPTLQDFWTADVVFEYENAIFPLCVQKYVKQAYVNLDEFVELYNRIRINRVIMEARDNRNRPGKAVPLKVNRYMKMIASAAAAVAAGDLPVLFSDRAVLHAHVDLVYLDMYWRTRRGARLVPISTVGASRDLVRVHGNSERELSRVEQELGTVVLSRPVRTPIGLSRSHLALVPFSSAGREAQPDPVAAAPLPVAATPPSVSSSSRRKRATAVPAAATTATKKPPRPAGGRVVRSGTRGVEAEGIAKPR</sequence>
<dbReference type="KEGG" id="vg:940381"/>
<reference evidence="2 3" key="1">
    <citation type="journal article" date="1996" name="J. Gen. Virol.">
        <title>Cloning and sequence analysis of the genes encoding DNA polymerase, glycoprotein B, ICP18.5 and major DNA-binding protein of rat cytomegalovirus.</title>
        <authorList>
            <person name="Beuken E."/>
            <person name="Slobbe R."/>
            <person name="Bruggeman C.A."/>
            <person name="Vink C."/>
        </authorList>
    </citation>
    <scope>NUCLEOTIDE SEQUENCE [LARGE SCALE GENOMIC DNA]</scope>
    <source>
        <strain evidence="2 3">Maastricht</strain>
    </source>
</reference>
<feature type="compositionally biased region" description="Low complexity" evidence="1">
    <location>
        <begin position="334"/>
        <end position="362"/>
    </location>
</feature>
<dbReference type="Proteomes" id="UP000008288">
    <property type="component" value="Segment"/>
</dbReference>
<keyword evidence="3" id="KW-1185">Reference proteome</keyword>
<evidence type="ECO:0000313" key="2">
    <source>
        <dbReference type="EMBL" id="AAF99136.1"/>
    </source>
</evidence>
<dbReference type="GeneID" id="940381"/>
<dbReference type="RefSeq" id="NP_064143.1">
    <property type="nucleotide sequence ID" value="NC_002512.2"/>
</dbReference>
<reference evidence="2 3" key="2">
    <citation type="journal article" date="1996" name="J. Virol.">
        <title>Structure of the rat cytomegalovirus genome termini.</title>
        <authorList>
            <person name="Vink C."/>
            <person name="Beuken E."/>
            <person name="Bruggeman C.A."/>
        </authorList>
    </citation>
    <scope>NUCLEOTIDE SEQUENCE [LARGE SCALE GENOMIC DNA]</scope>
    <source>
        <strain evidence="2 3">Maastricht</strain>
    </source>
</reference>
<reference evidence="2 3" key="5">
    <citation type="journal article" date="1998" name="Virology">
        <title>The Maastricht strain and England strain of rat cytomegalovirus represent different betaherpesvirus species rather than strains.</title>
        <authorList>
            <person name="Beisser P.S."/>
            <person name="Kaptein S.J."/>
            <person name="Beuken E."/>
            <person name="Bruggeman C.A."/>
            <person name="Vink C."/>
        </authorList>
    </citation>
    <scope>NUCLEOTIDE SEQUENCE [LARGE SCALE GENOMIC DNA]</scope>
    <source>
        <strain evidence="2 3">Maastricht</strain>
    </source>
</reference>
<proteinExistence type="predicted"/>
<reference evidence="2 3" key="10">
    <citation type="journal article" date="2000" name="Virus Res.">
        <title>Rat cytomegalovirus R89 is a highly conserved gene which expresses a spliced transcript.</title>
        <authorList>
            <person name="Gruijthuijsen Y.K."/>
            <person name="Beuken E."/>
            <person name="Bruggeman C.A."/>
            <person name="Vink C."/>
        </authorList>
    </citation>
    <scope>NUCLEOTIDE SEQUENCE [LARGE SCALE GENOMIC DNA]</scope>
    <source>
        <strain evidence="2 3">Maastricht</strain>
    </source>
</reference>
<reference evidence="2 3" key="3">
    <citation type="journal article" date="1997" name="J. Gen. Virol.">
        <title>Cloning and functional characterization of the origin of lytic-phase DNA replication of rat cytomegalovirus.</title>
        <authorList>
            <person name="Vink C."/>
            <person name="Beuken E."/>
            <person name="Bruggeman C.A."/>
        </authorList>
    </citation>
    <scope>NUCLEOTIDE SEQUENCE [LARGE SCALE GENOMIC DNA]</scope>
    <source>
        <strain evidence="2 3">Maastricht</strain>
    </source>
</reference>
<dbReference type="OrthoDB" id="12823at10239"/>
<organism evidence="2 3">
    <name type="scientific">Rat cytomegalovirus (strain Maastricht)</name>
    <dbReference type="NCBI Taxonomy" id="79700"/>
    <lineage>
        <taxon>Viruses</taxon>
        <taxon>Duplodnaviria</taxon>
        <taxon>Heunggongvirae</taxon>
        <taxon>Peploviricota</taxon>
        <taxon>Herviviricetes</taxon>
        <taxon>Herpesvirales</taxon>
        <taxon>Orthoherpesviridae</taxon>
        <taxon>Betaherpesvirinae</taxon>
        <taxon>Muromegalovirus</taxon>
        <taxon>Muromegalovirus muridbeta2</taxon>
        <taxon>Murid betaherpesvirus 2</taxon>
    </lineage>
</organism>
<evidence type="ECO:0000313" key="3">
    <source>
        <dbReference type="Proteomes" id="UP000008288"/>
    </source>
</evidence>
<evidence type="ECO:0000256" key="1">
    <source>
        <dbReference type="SAM" id="MobiDB-lite"/>
    </source>
</evidence>
<name>Q9DWF3_RCMVM</name>
<protein>
    <submittedName>
        <fullName evidence="2">PR38</fullName>
    </submittedName>
</protein>
<reference evidence="2 3" key="4">
    <citation type="journal article" date="1998" name="J. Virol.">
        <title>The R33 G protein-coupled receptor gene of rat cytomegalovirus plays an essential role in the pathogenesis of viral infection.</title>
        <authorList>
            <person name="Beisser P.S."/>
            <person name="Vink C."/>
            <person name="Van Dam J.G."/>
            <person name="Grauls G."/>
            <person name="Vanherle S.J."/>
            <person name="Bruggeman C.A."/>
        </authorList>
    </citation>
    <scope>NUCLEOTIDE SEQUENCE [LARGE SCALE GENOMIC DNA]</scope>
    <source>
        <strain evidence="2 3">Maastricht</strain>
    </source>
</reference>
<reference evidence="2 3" key="9">
    <citation type="journal article" date="2000" name="J. Virol.">
        <title>Complete DNA sequence of the rat cytomegalovirus genome.</title>
        <authorList>
            <person name="Vink C."/>
            <person name="Beuken E."/>
            <person name="Bruggeman C.A."/>
        </authorList>
    </citation>
    <scope>NUCLEOTIDE SEQUENCE [LARGE SCALE GENOMIC DNA]</scope>
    <source>
        <strain evidence="2 3">Maastricht</strain>
    </source>
</reference>
<feature type="compositionally biased region" description="Basic and acidic residues" evidence="1">
    <location>
        <begin position="363"/>
        <end position="372"/>
    </location>
</feature>
<reference evidence="2 3" key="7">
    <citation type="journal article" date="1999" name="J. Virol.">
        <title>Deletion of the R78 G protein-coupled receptor gene from rat cytomegalovirus results in an attenuated, syncytium-inducing mutant strain.</title>
        <authorList>
            <person name="Beisser P.S."/>
            <person name="Grauls G."/>
            <person name="Bruggeman C.A."/>
            <person name="Vink C."/>
        </authorList>
    </citation>
    <scope>NUCLEOTIDE SEQUENCE [LARGE SCALE GENOMIC DNA]</scope>
    <source>
        <strain evidence="2 3">Maastricht</strain>
    </source>
</reference>
<reference evidence="2 3" key="6">
    <citation type="journal article" date="1999" name="J. Gen. Virol.">
        <title>The rat cytomegalovirus R32 gene encodes a virion-associated protein that elicits a strong humoral immune response in infected rats.</title>
        <authorList>
            <person name="Beuken E."/>
            <person name="Grauls G."/>
            <person name="Bruggeman C.A."/>
            <person name="Vink C."/>
        </authorList>
    </citation>
    <scope>NUCLEOTIDE SEQUENCE [LARGE SCALE GENOMIC DNA]</scope>
    <source>
        <strain evidence="2 3">Maastricht</strain>
    </source>
</reference>
<reference evidence="2 3" key="8">
    <citation type="journal article" date="2000" name="J. Virol.">
        <title>The r144 major histocompatibility complex class I-like gene of rat cytomegalovirus is dispensable for both acute and long-term infection in the immunocompromised host.</title>
        <authorList>
            <person name="Beisser P.S."/>
            <person name="Kloover J.S."/>
            <person name="Grauls G.E."/>
            <person name="Blok M.J."/>
            <person name="Bruggeman C.A."/>
            <person name="Vink C."/>
        </authorList>
    </citation>
    <scope>NUCLEOTIDE SEQUENCE [LARGE SCALE GENOMIC DNA]</scope>
    <source>
        <strain evidence="2 3">Maastricht</strain>
    </source>
</reference>